<organism evidence="2 3">
    <name type="scientific">Actinomadura yumaensis</name>
    <dbReference type="NCBI Taxonomy" id="111807"/>
    <lineage>
        <taxon>Bacteria</taxon>
        <taxon>Bacillati</taxon>
        <taxon>Actinomycetota</taxon>
        <taxon>Actinomycetes</taxon>
        <taxon>Streptosporangiales</taxon>
        <taxon>Thermomonosporaceae</taxon>
        <taxon>Actinomadura</taxon>
    </lineage>
</organism>
<proteinExistence type="predicted"/>
<dbReference type="Gene3D" id="3.20.20.10">
    <property type="entry name" value="Alanine racemase"/>
    <property type="match status" value="1"/>
</dbReference>
<keyword evidence="2" id="KW-0413">Isomerase</keyword>
<sequence>MTQGISALSTIRANIRLLRQRSTARNLISAVKANGYGHGAGSHSTACLRAASHIWGRLL</sequence>
<keyword evidence="3" id="KW-1185">Reference proteome</keyword>
<accession>A0ABW2CKH7</accession>
<dbReference type="InterPro" id="IPR001608">
    <property type="entry name" value="Ala_racemase_N"/>
</dbReference>
<feature type="domain" description="Alanine racemase N-terminal" evidence="1">
    <location>
        <begin position="8"/>
        <end position="53"/>
    </location>
</feature>
<dbReference type="InterPro" id="IPR029066">
    <property type="entry name" value="PLP-binding_barrel"/>
</dbReference>
<name>A0ABW2CKH7_9ACTN</name>
<evidence type="ECO:0000259" key="1">
    <source>
        <dbReference type="Pfam" id="PF01168"/>
    </source>
</evidence>
<dbReference type="SUPFAM" id="SSF51419">
    <property type="entry name" value="PLP-binding barrel"/>
    <property type="match status" value="1"/>
</dbReference>
<dbReference type="Proteomes" id="UP001596380">
    <property type="component" value="Unassembled WGS sequence"/>
</dbReference>
<dbReference type="PROSITE" id="PS00395">
    <property type="entry name" value="ALANINE_RACEMASE"/>
    <property type="match status" value="1"/>
</dbReference>
<dbReference type="InterPro" id="IPR020622">
    <property type="entry name" value="Ala_racemase_pyridoxalP-BS"/>
</dbReference>
<protein>
    <submittedName>
        <fullName evidence="2">Alanine racemase</fullName>
        <ecNumber evidence="2">5.1.1.1</ecNumber>
    </submittedName>
</protein>
<dbReference type="GO" id="GO:0008784">
    <property type="term" value="F:alanine racemase activity"/>
    <property type="evidence" value="ECO:0007669"/>
    <property type="project" value="UniProtKB-EC"/>
</dbReference>
<dbReference type="EMBL" id="JBHSXS010000008">
    <property type="protein sequence ID" value="MFC6881484.1"/>
    <property type="molecule type" value="Genomic_DNA"/>
</dbReference>
<dbReference type="RefSeq" id="WP_160822891.1">
    <property type="nucleotide sequence ID" value="NZ_JBHSXE010000001.1"/>
</dbReference>
<reference evidence="3" key="1">
    <citation type="journal article" date="2019" name="Int. J. Syst. Evol. Microbiol.">
        <title>The Global Catalogue of Microorganisms (GCM) 10K type strain sequencing project: providing services to taxonomists for standard genome sequencing and annotation.</title>
        <authorList>
            <consortium name="The Broad Institute Genomics Platform"/>
            <consortium name="The Broad Institute Genome Sequencing Center for Infectious Disease"/>
            <person name="Wu L."/>
            <person name="Ma J."/>
        </authorList>
    </citation>
    <scope>NUCLEOTIDE SEQUENCE [LARGE SCALE GENOMIC DNA]</scope>
    <source>
        <strain evidence="3">JCM 3369</strain>
    </source>
</reference>
<evidence type="ECO:0000313" key="2">
    <source>
        <dbReference type="EMBL" id="MFC6881484.1"/>
    </source>
</evidence>
<evidence type="ECO:0000313" key="3">
    <source>
        <dbReference type="Proteomes" id="UP001596380"/>
    </source>
</evidence>
<comment type="caution">
    <text evidence="2">The sequence shown here is derived from an EMBL/GenBank/DDBJ whole genome shotgun (WGS) entry which is preliminary data.</text>
</comment>
<gene>
    <name evidence="2" type="ORF">ACFQKB_17100</name>
</gene>
<dbReference type="EC" id="5.1.1.1" evidence="2"/>
<dbReference type="Pfam" id="PF01168">
    <property type="entry name" value="Ala_racemase_N"/>
    <property type="match status" value="1"/>
</dbReference>